<feature type="domain" description="SF4 helicase" evidence="12">
    <location>
        <begin position="188"/>
        <end position="460"/>
    </location>
</feature>
<dbReference type="GO" id="GO:0016787">
    <property type="term" value="F:hydrolase activity"/>
    <property type="evidence" value="ECO:0007669"/>
    <property type="project" value="UniProtKB-KW"/>
</dbReference>
<keyword evidence="3" id="KW-0235">DNA replication</keyword>
<dbReference type="GO" id="GO:0043139">
    <property type="term" value="F:5'-3' DNA helicase activity"/>
    <property type="evidence" value="ECO:0007669"/>
    <property type="project" value="UniProtKB-EC"/>
</dbReference>
<keyword evidence="5" id="KW-0378">Hydrolase</keyword>
<proteinExistence type="inferred from homology"/>
<dbReference type="InterPro" id="IPR027417">
    <property type="entry name" value="P-loop_NTPase"/>
</dbReference>
<dbReference type="EMBL" id="MT142485">
    <property type="protein sequence ID" value="QJA82337.1"/>
    <property type="molecule type" value="Genomic_DNA"/>
</dbReference>
<comment type="similarity">
    <text evidence="1">Belongs to the helicase family. DnaB subfamily.</text>
</comment>
<organism evidence="13">
    <name type="scientific">viral metagenome</name>
    <dbReference type="NCBI Taxonomy" id="1070528"/>
    <lineage>
        <taxon>unclassified sequences</taxon>
        <taxon>metagenomes</taxon>
        <taxon>organismal metagenomes</taxon>
    </lineage>
</organism>
<evidence type="ECO:0000256" key="2">
    <source>
        <dbReference type="ARBA" id="ARBA00022515"/>
    </source>
</evidence>
<dbReference type="InterPro" id="IPR016136">
    <property type="entry name" value="DNA_helicase_N/primase_C"/>
</dbReference>
<dbReference type="CDD" id="cd00984">
    <property type="entry name" value="DnaB_C"/>
    <property type="match status" value="1"/>
</dbReference>
<dbReference type="SUPFAM" id="SSF52540">
    <property type="entry name" value="P-loop containing nucleoside triphosphate hydrolases"/>
    <property type="match status" value="1"/>
</dbReference>
<dbReference type="PANTHER" id="PTHR30153">
    <property type="entry name" value="REPLICATIVE DNA HELICASE DNAB"/>
    <property type="match status" value="1"/>
</dbReference>
<evidence type="ECO:0000256" key="7">
    <source>
        <dbReference type="ARBA" id="ARBA00022840"/>
    </source>
</evidence>
<dbReference type="PROSITE" id="PS51199">
    <property type="entry name" value="SF4_HELICASE"/>
    <property type="match status" value="1"/>
</dbReference>
<sequence>MSKKENQIHNVISDYGKIPPQALELEEAVLGAIMLEKDALLTIIDILRPEMFYNEANQRIYNAAIMLSSECKPIDILTITEKLRIAGELDLIGGRFYITQCTSAVASAAHIEYHARIIAQKFIQRELIRISSEIQNRSFDEFEDVQDILEFAEMQLFGISQGAIKKDIVKINRPYIEVIKKIDEIRKQEIGLIGLPSGFTQIDRITSGWQNSDLIIIAGRPSMGKTAFALNIARNLAIDHSKSVAIFSLEMSTHQLTNRLIISESGIEGDIVRSGQLSDEKFEYLQNKTRNIEAAPLYIDDTAAISIMELRAKSRRLRMKHGIELIIVDYLQLIRPDKSNRASREQEVSSITQSLKAIAKELDIPVIALSQLNRSIETRGGNKRPQLSDLRESGAIEQEADIVIFIHRPERYGITEDEEGYSLRGLAEIIIAKHRNGSVGDVDMRFESKIAKFSDLNERIKTEDIDNEYWFDKEPEENKSGLCELPF</sequence>
<keyword evidence="7" id="KW-0067">ATP-binding</keyword>
<evidence type="ECO:0000256" key="8">
    <source>
        <dbReference type="ARBA" id="ARBA00023125"/>
    </source>
</evidence>
<dbReference type="InterPro" id="IPR007692">
    <property type="entry name" value="DNA_helicase_DnaB"/>
</dbReference>
<evidence type="ECO:0000313" key="14">
    <source>
        <dbReference type="EMBL" id="QJA82337.1"/>
    </source>
</evidence>
<evidence type="ECO:0000256" key="11">
    <source>
        <dbReference type="ARBA" id="ARBA00048954"/>
    </source>
</evidence>
<dbReference type="NCBIfam" id="TIGR00665">
    <property type="entry name" value="DnaB"/>
    <property type="match status" value="1"/>
</dbReference>
<dbReference type="SMART" id="SM00382">
    <property type="entry name" value="AAA"/>
    <property type="match status" value="1"/>
</dbReference>
<dbReference type="FunFam" id="1.10.860.10:FF:000001">
    <property type="entry name" value="Replicative DNA helicase"/>
    <property type="match status" value="1"/>
</dbReference>
<dbReference type="Gene3D" id="3.40.50.300">
    <property type="entry name" value="P-loop containing nucleotide triphosphate hydrolases"/>
    <property type="match status" value="1"/>
</dbReference>
<evidence type="ECO:0000256" key="10">
    <source>
        <dbReference type="ARBA" id="ARBA00044969"/>
    </source>
</evidence>
<dbReference type="Pfam" id="PF00772">
    <property type="entry name" value="DnaB"/>
    <property type="match status" value="1"/>
</dbReference>
<reference evidence="13" key="1">
    <citation type="submission" date="2020-03" db="EMBL/GenBank/DDBJ databases">
        <title>The deep terrestrial virosphere.</title>
        <authorList>
            <person name="Holmfeldt K."/>
            <person name="Nilsson E."/>
            <person name="Simone D."/>
            <person name="Lopez-Fernandez M."/>
            <person name="Wu X."/>
            <person name="de Brujin I."/>
            <person name="Lundin D."/>
            <person name="Andersson A."/>
            <person name="Bertilsson S."/>
            <person name="Dopson M."/>
        </authorList>
    </citation>
    <scope>NUCLEOTIDE SEQUENCE</scope>
    <source>
        <strain evidence="14">MM415A00412</strain>
        <strain evidence="13">MM415B00498</strain>
    </source>
</reference>
<evidence type="ECO:0000313" key="13">
    <source>
        <dbReference type="EMBL" id="QJA64426.1"/>
    </source>
</evidence>
<dbReference type="PANTHER" id="PTHR30153:SF2">
    <property type="entry name" value="REPLICATIVE DNA HELICASE"/>
    <property type="match status" value="1"/>
</dbReference>
<name>A0A6M3J3I0_9ZZZZ</name>
<dbReference type="GO" id="GO:0003677">
    <property type="term" value="F:DNA binding"/>
    <property type="evidence" value="ECO:0007669"/>
    <property type="project" value="UniProtKB-KW"/>
</dbReference>
<protein>
    <recommendedName>
        <fullName evidence="10">DNA 5'-3' helicase</fullName>
        <ecNumber evidence="10">5.6.2.3</ecNumber>
    </recommendedName>
</protein>
<accession>A0A6M3J3I0</accession>
<keyword evidence="4" id="KW-0547">Nucleotide-binding</keyword>
<evidence type="ECO:0000256" key="6">
    <source>
        <dbReference type="ARBA" id="ARBA00022806"/>
    </source>
</evidence>
<dbReference type="GO" id="GO:0005524">
    <property type="term" value="F:ATP binding"/>
    <property type="evidence" value="ECO:0007669"/>
    <property type="project" value="UniProtKB-KW"/>
</dbReference>
<keyword evidence="6 13" id="KW-0347">Helicase</keyword>
<dbReference type="GO" id="GO:1990077">
    <property type="term" value="C:primosome complex"/>
    <property type="evidence" value="ECO:0007669"/>
    <property type="project" value="UniProtKB-KW"/>
</dbReference>
<dbReference type="AlphaFoldDB" id="A0A6M3J3I0"/>
<dbReference type="EC" id="5.6.2.3" evidence="10"/>
<dbReference type="GO" id="GO:0006269">
    <property type="term" value="P:DNA replication, synthesis of primer"/>
    <property type="evidence" value="ECO:0007669"/>
    <property type="project" value="UniProtKB-KW"/>
</dbReference>
<dbReference type="InterPro" id="IPR003593">
    <property type="entry name" value="AAA+_ATPase"/>
</dbReference>
<evidence type="ECO:0000256" key="3">
    <source>
        <dbReference type="ARBA" id="ARBA00022705"/>
    </source>
</evidence>
<keyword evidence="2" id="KW-0639">Primosome</keyword>
<evidence type="ECO:0000256" key="4">
    <source>
        <dbReference type="ARBA" id="ARBA00022741"/>
    </source>
</evidence>
<evidence type="ECO:0000256" key="9">
    <source>
        <dbReference type="ARBA" id="ARBA00023235"/>
    </source>
</evidence>
<evidence type="ECO:0000256" key="1">
    <source>
        <dbReference type="ARBA" id="ARBA00008428"/>
    </source>
</evidence>
<evidence type="ECO:0000259" key="12">
    <source>
        <dbReference type="PROSITE" id="PS51199"/>
    </source>
</evidence>
<dbReference type="SUPFAM" id="SSF48024">
    <property type="entry name" value="N-terminal domain of DnaB helicase"/>
    <property type="match status" value="1"/>
</dbReference>
<keyword evidence="9" id="KW-0413">Isomerase</keyword>
<dbReference type="Gene3D" id="1.10.860.10">
    <property type="entry name" value="DNAb Helicase, Chain A"/>
    <property type="match status" value="1"/>
</dbReference>
<dbReference type="InterPro" id="IPR007693">
    <property type="entry name" value="DNA_helicase_DnaB-like_N"/>
</dbReference>
<comment type="catalytic activity">
    <reaction evidence="11">
        <text>ATP + H2O = ADP + phosphate + H(+)</text>
        <dbReference type="Rhea" id="RHEA:13065"/>
        <dbReference type="ChEBI" id="CHEBI:15377"/>
        <dbReference type="ChEBI" id="CHEBI:15378"/>
        <dbReference type="ChEBI" id="CHEBI:30616"/>
        <dbReference type="ChEBI" id="CHEBI:43474"/>
        <dbReference type="ChEBI" id="CHEBI:456216"/>
        <dbReference type="EC" id="5.6.2.3"/>
    </reaction>
</comment>
<keyword evidence="8" id="KW-0238">DNA-binding</keyword>
<gene>
    <name evidence="14" type="ORF">MM415A00412_0009</name>
    <name evidence="13" type="ORF">MM415B00498_0041</name>
</gene>
<dbReference type="InterPro" id="IPR036185">
    <property type="entry name" value="DNA_heli_DnaB-like_N_sf"/>
</dbReference>
<evidence type="ECO:0000256" key="5">
    <source>
        <dbReference type="ARBA" id="ARBA00022801"/>
    </source>
</evidence>
<dbReference type="InterPro" id="IPR007694">
    <property type="entry name" value="DNA_helicase_DnaB-like_C"/>
</dbReference>
<dbReference type="EMBL" id="MT141519">
    <property type="protein sequence ID" value="QJA64426.1"/>
    <property type="molecule type" value="Genomic_DNA"/>
</dbReference>
<dbReference type="Pfam" id="PF03796">
    <property type="entry name" value="DnaB_C"/>
    <property type="match status" value="1"/>
</dbReference>
<dbReference type="GO" id="GO:0005829">
    <property type="term" value="C:cytosol"/>
    <property type="evidence" value="ECO:0007669"/>
    <property type="project" value="TreeGrafter"/>
</dbReference>